<gene>
    <name evidence="9" type="ORF">HDA43_005645</name>
</gene>
<evidence type="ECO:0000256" key="6">
    <source>
        <dbReference type="ARBA" id="ARBA00033780"/>
    </source>
</evidence>
<comment type="subcellular location">
    <subcellularLocation>
        <location evidence="1">Periplasm</location>
    </subcellularLocation>
</comment>
<dbReference type="Proteomes" id="UP000576393">
    <property type="component" value="Unassembled WGS sequence"/>
</dbReference>
<evidence type="ECO:0000256" key="5">
    <source>
        <dbReference type="ARBA" id="ARBA00033764"/>
    </source>
</evidence>
<evidence type="ECO:0000313" key="10">
    <source>
        <dbReference type="Proteomes" id="UP000576393"/>
    </source>
</evidence>
<evidence type="ECO:0000256" key="3">
    <source>
        <dbReference type="ARBA" id="ARBA00033629"/>
    </source>
</evidence>
<sequence length="63" mass="6885">MKLNGASHFFPQTPNTTMAKYMISWMKRFIDDDTRYRNAGQCSGLQAGGEGPRGSARQGASVS</sequence>
<dbReference type="GO" id="GO:0042597">
    <property type="term" value="C:periplasmic space"/>
    <property type="evidence" value="ECO:0007669"/>
    <property type="project" value="UniProtKB-SubCell"/>
</dbReference>
<comment type="catalytic activity">
    <reaction evidence="3">
        <text>a butanoate ester + H2O = an aliphatic alcohol + butanoate + H(+)</text>
        <dbReference type="Rhea" id="RHEA:47348"/>
        <dbReference type="ChEBI" id="CHEBI:2571"/>
        <dbReference type="ChEBI" id="CHEBI:15377"/>
        <dbReference type="ChEBI" id="CHEBI:15378"/>
        <dbReference type="ChEBI" id="CHEBI:17968"/>
        <dbReference type="ChEBI" id="CHEBI:50477"/>
    </reaction>
    <physiologicalReaction direction="left-to-right" evidence="3">
        <dbReference type="Rhea" id="RHEA:47349"/>
    </physiologicalReaction>
</comment>
<evidence type="ECO:0000256" key="2">
    <source>
        <dbReference type="ARBA" id="ARBA00022764"/>
    </source>
</evidence>
<dbReference type="InterPro" id="IPR041127">
    <property type="entry name" value="PET_hydrolase/cutinase-like"/>
</dbReference>
<evidence type="ECO:0000259" key="8">
    <source>
        <dbReference type="Pfam" id="PF12740"/>
    </source>
</evidence>
<evidence type="ECO:0000256" key="1">
    <source>
        <dbReference type="ARBA" id="ARBA00004418"/>
    </source>
</evidence>
<feature type="region of interest" description="Disordered" evidence="7">
    <location>
        <begin position="40"/>
        <end position="63"/>
    </location>
</feature>
<evidence type="ECO:0000256" key="4">
    <source>
        <dbReference type="ARBA" id="ARBA00033707"/>
    </source>
</evidence>
<comment type="catalytic activity">
    <reaction evidence="4">
        <text>(ethylene terephthalate)(n) + H2O = (ethylene terephthalate)(n-1) + 4-[(2-hydroxyethoxy)carbonyl]benzoate + H(+)</text>
        <dbReference type="Rhea" id="RHEA:49528"/>
        <dbReference type="Rhea" id="RHEA-COMP:12420"/>
        <dbReference type="Rhea" id="RHEA-COMP:12421"/>
        <dbReference type="ChEBI" id="CHEBI:15377"/>
        <dbReference type="ChEBI" id="CHEBI:15378"/>
        <dbReference type="ChEBI" id="CHEBI:131701"/>
        <dbReference type="ChEBI" id="CHEBI:131704"/>
        <dbReference type="EC" id="3.1.1.101"/>
    </reaction>
    <physiologicalReaction direction="left-to-right" evidence="4">
        <dbReference type="Rhea" id="RHEA:49529"/>
    </physiologicalReaction>
</comment>
<name>A0A852V791_9ACTN</name>
<dbReference type="InterPro" id="IPR029058">
    <property type="entry name" value="AB_hydrolase_fold"/>
</dbReference>
<organism evidence="9 10">
    <name type="scientific">Streptosporangium sandarakinum</name>
    <dbReference type="NCBI Taxonomy" id="1260955"/>
    <lineage>
        <taxon>Bacteria</taxon>
        <taxon>Bacillati</taxon>
        <taxon>Actinomycetota</taxon>
        <taxon>Actinomycetes</taxon>
        <taxon>Streptosporangiales</taxon>
        <taxon>Streptosporangiaceae</taxon>
        <taxon>Streptosporangium</taxon>
    </lineage>
</organism>
<comment type="caution">
    <text evidence="9">The sequence shown here is derived from an EMBL/GenBank/DDBJ whole genome shotgun (WGS) entry which is preliminary data.</text>
</comment>
<keyword evidence="10" id="KW-1185">Reference proteome</keyword>
<dbReference type="Gene3D" id="3.40.50.1820">
    <property type="entry name" value="alpha/beta hydrolase"/>
    <property type="match status" value="1"/>
</dbReference>
<protein>
    <recommendedName>
        <fullName evidence="5">poly(ethylene terephthalate) hydrolase</fullName>
        <ecNumber evidence="5">3.1.1.101</ecNumber>
    </recommendedName>
    <alternativeName>
        <fullName evidence="6">Poly(ethylene terephthalate) hydrolase</fullName>
    </alternativeName>
</protein>
<evidence type="ECO:0000313" key="9">
    <source>
        <dbReference type="EMBL" id="NYF43418.1"/>
    </source>
</evidence>
<evidence type="ECO:0000256" key="7">
    <source>
        <dbReference type="SAM" id="MobiDB-lite"/>
    </source>
</evidence>
<proteinExistence type="predicted"/>
<reference evidence="9 10" key="1">
    <citation type="submission" date="2020-07" db="EMBL/GenBank/DDBJ databases">
        <title>Sequencing the genomes of 1000 actinobacteria strains.</title>
        <authorList>
            <person name="Klenk H.-P."/>
        </authorList>
    </citation>
    <scope>NUCLEOTIDE SEQUENCE [LARGE SCALE GENOMIC DNA]</scope>
    <source>
        <strain evidence="9 10">DSM 45763</strain>
    </source>
</reference>
<dbReference type="EC" id="3.1.1.101" evidence="5"/>
<dbReference type="EMBL" id="JACCCO010000003">
    <property type="protein sequence ID" value="NYF43418.1"/>
    <property type="molecule type" value="Genomic_DNA"/>
</dbReference>
<dbReference type="AlphaFoldDB" id="A0A852V791"/>
<keyword evidence="2" id="KW-0574">Periplasm</keyword>
<feature type="domain" description="PET hydrolase/cutinase-like" evidence="8">
    <location>
        <begin position="2"/>
        <end position="38"/>
    </location>
</feature>
<accession>A0A852V791</accession>
<dbReference type="Pfam" id="PF12740">
    <property type="entry name" value="PETase"/>
    <property type="match status" value="1"/>
</dbReference>